<evidence type="ECO:0000256" key="1">
    <source>
        <dbReference type="ARBA" id="ARBA00004141"/>
    </source>
</evidence>
<accession>G7E1Q3</accession>
<keyword evidence="9" id="KW-1185">Reference proteome</keyword>
<dbReference type="STRING" id="764103.G7E1Q3"/>
<dbReference type="Pfam" id="PF14378">
    <property type="entry name" value="PAP2_3"/>
    <property type="match status" value="1"/>
</dbReference>
<evidence type="ECO:0000313" key="9">
    <source>
        <dbReference type="Proteomes" id="UP000009131"/>
    </source>
</evidence>
<dbReference type="CDD" id="cd17364">
    <property type="entry name" value="MFS_PhT"/>
    <property type="match status" value="1"/>
</dbReference>
<feature type="transmembrane region" description="Helical" evidence="6">
    <location>
        <begin position="473"/>
        <end position="492"/>
    </location>
</feature>
<feature type="transmembrane region" description="Helical" evidence="6">
    <location>
        <begin position="1055"/>
        <end position="1075"/>
    </location>
</feature>
<reference evidence="8 9" key="1">
    <citation type="journal article" date="2011" name="J. Gen. Appl. Microbiol.">
        <title>Draft genome sequencing of the enigmatic basidiomycete Mixia osmundae.</title>
        <authorList>
            <person name="Nishida H."/>
            <person name="Nagatsuka Y."/>
            <person name="Sugiyama J."/>
        </authorList>
    </citation>
    <scope>NUCLEOTIDE SEQUENCE [LARGE SCALE GENOMIC DNA]</scope>
    <source>
        <strain evidence="9">CBS 9802 / IAM 14324 / JCM 22182 / KY 12970</strain>
    </source>
</reference>
<dbReference type="PANTHER" id="PTHR31310:SF8">
    <property type="entry name" value="INOSITOLPHOSPHOTRANSFERASE 1"/>
    <property type="match status" value="1"/>
</dbReference>
<evidence type="ECO:0000256" key="5">
    <source>
        <dbReference type="SAM" id="MobiDB-lite"/>
    </source>
</evidence>
<gene>
    <name evidence="8" type="primary">Mo03434</name>
    <name evidence="8" type="ORF">E5Q_03434</name>
</gene>
<name>G7E1Q3_MIXOS</name>
<feature type="transmembrane region" description="Helical" evidence="6">
    <location>
        <begin position="918"/>
        <end position="936"/>
    </location>
</feature>
<dbReference type="InterPro" id="IPR026841">
    <property type="entry name" value="Aur1/Ipt1"/>
</dbReference>
<dbReference type="EMBL" id="BABT02000106">
    <property type="protein sequence ID" value="GAA96763.1"/>
    <property type="molecule type" value="Genomic_DNA"/>
</dbReference>
<feature type="transmembrane region" description="Helical" evidence="6">
    <location>
        <begin position="314"/>
        <end position="339"/>
    </location>
</feature>
<dbReference type="Pfam" id="PF00083">
    <property type="entry name" value="Sugar_tr"/>
    <property type="match status" value="1"/>
</dbReference>
<dbReference type="Gene3D" id="1.20.144.10">
    <property type="entry name" value="Phosphatidic acid phosphatase type 2/haloperoxidase"/>
    <property type="match status" value="1"/>
</dbReference>
<feature type="domain" description="Major facilitator superfamily (MFS) profile" evidence="7">
    <location>
        <begin position="601"/>
        <end position="1075"/>
    </location>
</feature>
<feature type="compositionally biased region" description="Low complexity" evidence="5">
    <location>
        <begin position="197"/>
        <end position="210"/>
    </location>
</feature>
<dbReference type="PROSITE" id="PS00217">
    <property type="entry name" value="SUGAR_TRANSPORT_2"/>
    <property type="match status" value="1"/>
</dbReference>
<feature type="transmembrane region" description="Helical" evidence="6">
    <location>
        <begin position="975"/>
        <end position="993"/>
    </location>
</feature>
<keyword evidence="2 6" id="KW-0812">Transmembrane</keyword>
<dbReference type="eggNOG" id="KOG0252">
    <property type="taxonomic scope" value="Eukaryota"/>
</dbReference>
<feature type="transmembrane region" description="Helical" evidence="6">
    <location>
        <begin position="674"/>
        <end position="691"/>
    </location>
</feature>
<reference evidence="8 9" key="2">
    <citation type="journal article" date="2012" name="Open Biol.">
        <title>Characteristics of nucleosomes and linker DNA regions on the genome of the basidiomycete Mixia osmundae revealed by mono- and dinucleosome mapping.</title>
        <authorList>
            <person name="Nishida H."/>
            <person name="Kondo S."/>
            <person name="Matsumoto T."/>
            <person name="Suzuki Y."/>
            <person name="Yoshikawa H."/>
            <person name="Taylor T.D."/>
            <person name="Sugiyama J."/>
        </authorList>
    </citation>
    <scope>NUCLEOTIDE SEQUENCE [LARGE SCALE GENOMIC DNA]</scope>
    <source>
        <strain evidence="9">CBS 9802 / IAM 14324 / JCM 22182 / KY 12970</strain>
    </source>
</reference>
<dbReference type="GO" id="GO:0016020">
    <property type="term" value="C:membrane"/>
    <property type="evidence" value="ECO:0007669"/>
    <property type="project" value="UniProtKB-SubCell"/>
</dbReference>
<dbReference type="Gene3D" id="1.20.1250.20">
    <property type="entry name" value="MFS general substrate transporter like domains"/>
    <property type="match status" value="2"/>
</dbReference>
<feature type="transmembrane region" description="Helical" evidence="6">
    <location>
        <begin position="446"/>
        <end position="467"/>
    </location>
</feature>
<dbReference type="InterPro" id="IPR000326">
    <property type="entry name" value="PAP2/HPO"/>
</dbReference>
<feature type="region of interest" description="Disordered" evidence="5">
    <location>
        <begin position="173"/>
        <end position="210"/>
    </location>
</feature>
<dbReference type="SUPFAM" id="SSF103473">
    <property type="entry name" value="MFS general substrate transporter"/>
    <property type="match status" value="1"/>
</dbReference>
<dbReference type="InterPro" id="IPR052185">
    <property type="entry name" value="IPC_Synthase-Related"/>
</dbReference>
<feature type="transmembrane region" description="Helical" evidence="6">
    <location>
        <begin position="418"/>
        <end position="439"/>
    </location>
</feature>
<dbReference type="PANTHER" id="PTHR31310">
    <property type="match status" value="1"/>
</dbReference>
<evidence type="ECO:0000256" key="2">
    <source>
        <dbReference type="ARBA" id="ARBA00022692"/>
    </source>
</evidence>
<dbReference type="CDD" id="cd03386">
    <property type="entry name" value="PAP2_Aur1_like"/>
    <property type="match status" value="1"/>
</dbReference>
<organism evidence="8 9">
    <name type="scientific">Mixia osmundae (strain CBS 9802 / IAM 14324 / JCM 22182 / KY 12970)</name>
    <dbReference type="NCBI Taxonomy" id="764103"/>
    <lineage>
        <taxon>Eukaryota</taxon>
        <taxon>Fungi</taxon>
        <taxon>Dikarya</taxon>
        <taxon>Basidiomycota</taxon>
        <taxon>Pucciniomycotina</taxon>
        <taxon>Mixiomycetes</taxon>
        <taxon>Mixiales</taxon>
        <taxon>Mixiaceae</taxon>
        <taxon>Mixia</taxon>
    </lineage>
</organism>
<dbReference type="InterPro" id="IPR020846">
    <property type="entry name" value="MFS_dom"/>
</dbReference>
<feature type="transmembrane region" description="Helical" evidence="6">
    <location>
        <begin position="697"/>
        <end position="717"/>
    </location>
</feature>
<proteinExistence type="predicted"/>
<dbReference type="InterPro" id="IPR036938">
    <property type="entry name" value="PAP2/HPO_sf"/>
</dbReference>
<dbReference type="SUPFAM" id="SSF48317">
    <property type="entry name" value="Acid phosphatase/Vanadium-dependent haloperoxidase"/>
    <property type="match status" value="1"/>
</dbReference>
<dbReference type="GO" id="GO:0070916">
    <property type="term" value="C:inositol phosphoceramide synthase complex"/>
    <property type="evidence" value="ECO:0007669"/>
    <property type="project" value="TreeGrafter"/>
</dbReference>
<evidence type="ECO:0000256" key="3">
    <source>
        <dbReference type="ARBA" id="ARBA00022989"/>
    </source>
</evidence>
<feature type="transmembrane region" description="Helical" evidence="6">
    <location>
        <begin position="346"/>
        <end position="365"/>
    </location>
</feature>
<evidence type="ECO:0000313" key="8">
    <source>
        <dbReference type="EMBL" id="GAA96763.1"/>
    </source>
</evidence>
<evidence type="ECO:0000256" key="6">
    <source>
        <dbReference type="SAM" id="Phobius"/>
    </source>
</evidence>
<dbReference type="PROSITE" id="PS50850">
    <property type="entry name" value="MFS"/>
    <property type="match status" value="1"/>
</dbReference>
<feature type="transmembrane region" description="Helical" evidence="6">
    <location>
        <begin position="47"/>
        <end position="68"/>
    </location>
</feature>
<dbReference type="InterPro" id="IPR005828">
    <property type="entry name" value="MFS_sugar_transport-like"/>
</dbReference>
<protein>
    <recommendedName>
        <fullName evidence="7">Major facilitator superfamily (MFS) profile domain-containing protein</fullName>
    </recommendedName>
</protein>
<dbReference type="InParanoid" id="G7E1Q3"/>
<keyword evidence="3 6" id="KW-1133">Transmembrane helix</keyword>
<comment type="caution">
    <text evidence="8">The sequence shown here is derived from an EMBL/GenBank/DDBJ whole genome shotgun (WGS) entry which is preliminary data.</text>
</comment>
<dbReference type="AlphaFoldDB" id="G7E1Q3"/>
<evidence type="ECO:0000259" key="7">
    <source>
        <dbReference type="PROSITE" id="PS50850"/>
    </source>
</evidence>
<dbReference type="Proteomes" id="UP000009131">
    <property type="component" value="Unassembled WGS sequence"/>
</dbReference>
<dbReference type="GO" id="GO:0006676">
    <property type="term" value="P:mannosyl diphosphorylinositol ceramide metabolic process"/>
    <property type="evidence" value="ECO:0007669"/>
    <property type="project" value="TreeGrafter"/>
</dbReference>
<dbReference type="HOGENOM" id="CLU_008573_0_0_1"/>
<feature type="transmembrane region" description="Helical" evidence="6">
    <location>
        <begin position="948"/>
        <end position="968"/>
    </location>
</feature>
<feature type="transmembrane region" description="Helical" evidence="6">
    <location>
        <begin position="94"/>
        <end position="115"/>
    </location>
</feature>
<sequence>MRLSAGLANIAWYTVRILSFITSTLHLRALVEFVLHVYRAFTNGRSLLGTFAVILWGAWPPILWTLAFKQGRRIPESWRPKINLDLLPSWESALLSPLGLVLATLIASPFAYLLVHSDARPAAAASDATEHCDGLSYDEEKHDRRRSGFVDLPAIPFGSVSRQEHIRPNLRNAVVPMPTPQSMPPQRSPSPDRWRQGSVSSTGSESASTSRQGAFDAFASFASSSDDATAASSDHEIPDSKAEQDFAYDCTSDDDSCSECDQVLLDGAQGYPFSTYSSTFSRQKLLALLVLTFPLQLKAVSLLGQLPIHSSIDLAAFATYGVLHFASPFLCAFWLWLFAAPGVSKAFGWTLGFQNIAGLTTHILFPNAAPWYYNPLYGAKNGILEPSYASLGNPAGLIRVDDILGTHLYRYAFKRSPVVFGALPSLHAATSVCCALYVARYASSSTTVATMIVYYLWMFWSTVYLGHHFTVDLLVGSVYAVIAFSLALVFYLKPRVDKKHDELETTTGWDRLRHDRLGCVWDQQGLTRLGATGLFRKNKRRARELSLFASMSDSNSFGKDAKHDSIGQADNGVGGVSLNARRRAALAEVDNAKFGMVHVRTCLVAGVGFFTDAYDIFAINIASTMIGYVYNQGPLKGKLTANQDLGLKVATPVGTFCGQLLFGWLADVYGRKRMYGIELMIIIIATLGQAVSGHGPAVSLIGVLVMWRFIMGVGIGGDYPLSACITSEFAATRIRGRMMATVFSAQGYGNFAAAIVGVIVVAAYKGKIINQDVVGAPHGVDFCWRWLIGLGCVPGVIALYFRLTIPETPRFTADVERNIKQAATDVDAFLATGGYVHDYDHSHDQVDMPKATTRDFMAHFRQWSNFKQLFGCAWSWFALDVAYYGLGLNSSIVLLNIGFGPATTGTPQEIIYQSLKNICVGNIVLSVAGLIPGYWACQLLVDFTGRKPLQLIGFAMLTILFAILGFAYHKLKSNAIAAFIVLYCLVNFFFNAGPNSTTFIIPGESFATRYRSTAHGICAASGKLGAIISQVAFARLKDRGGAVGSGNWINHLLEIFGLFMLTGFLSTLLIVRVMVCLSKLQSLTFCYLLRKRQRDDHSKTSLVKIRPTLSTKSQLTFRRVCSLGTGCSRAFAFAHRSHAVGT</sequence>
<dbReference type="InterPro" id="IPR036259">
    <property type="entry name" value="MFS_trans_sf"/>
</dbReference>
<comment type="subcellular location">
    <subcellularLocation>
        <location evidence="1">Membrane</location>
        <topology evidence="1">Multi-pass membrane protein</topology>
    </subcellularLocation>
</comment>
<dbReference type="GO" id="GO:0030148">
    <property type="term" value="P:sphingolipid biosynthetic process"/>
    <property type="evidence" value="ECO:0007669"/>
    <property type="project" value="TreeGrafter"/>
</dbReference>
<feature type="transmembrane region" description="Helical" evidence="6">
    <location>
        <begin position="738"/>
        <end position="764"/>
    </location>
</feature>
<feature type="transmembrane region" description="Helical" evidence="6">
    <location>
        <begin position="784"/>
        <end position="801"/>
    </location>
</feature>
<dbReference type="OrthoDB" id="433512at2759"/>
<feature type="transmembrane region" description="Helical" evidence="6">
    <location>
        <begin position="285"/>
        <end position="308"/>
    </location>
</feature>
<evidence type="ECO:0000256" key="4">
    <source>
        <dbReference type="ARBA" id="ARBA00023136"/>
    </source>
</evidence>
<feature type="compositionally biased region" description="Pro residues" evidence="5">
    <location>
        <begin position="177"/>
        <end position="188"/>
    </location>
</feature>
<dbReference type="GO" id="GO:0022857">
    <property type="term" value="F:transmembrane transporter activity"/>
    <property type="evidence" value="ECO:0007669"/>
    <property type="project" value="InterPro"/>
</dbReference>
<dbReference type="InterPro" id="IPR005829">
    <property type="entry name" value="Sugar_transporter_CS"/>
</dbReference>
<keyword evidence="4 6" id="KW-0472">Membrane</keyword>
<dbReference type="SMART" id="SM00014">
    <property type="entry name" value="acidPPc"/>
    <property type="match status" value="1"/>
</dbReference>